<protein>
    <submittedName>
        <fullName evidence="3">STAS domain-containing protein</fullName>
    </submittedName>
</protein>
<dbReference type="PROSITE" id="PS50801">
    <property type="entry name" value="STAS"/>
    <property type="match status" value="1"/>
</dbReference>
<dbReference type="Gene3D" id="3.30.750.24">
    <property type="entry name" value="STAS domain"/>
    <property type="match status" value="1"/>
</dbReference>
<organism evidence="3 4">
    <name type="scientific">Mycolicibacterium arenosum</name>
    <dbReference type="NCBI Taxonomy" id="2952157"/>
    <lineage>
        <taxon>Bacteria</taxon>
        <taxon>Bacillati</taxon>
        <taxon>Actinomycetota</taxon>
        <taxon>Actinomycetes</taxon>
        <taxon>Mycobacteriales</taxon>
        <taxon>Mycobacteriaceae</taxon>
        <taxon>Mycolicibacterium</taxon>
    </lineage>
</organism>
<feature type="compositionally biased region" description="Basic and acidic residues" evidence="1">
    <location>
        <begin position="1"/>
        <end position="11"/>
    </location>
</feature>
<dbReference type="EMBL" id="JANDBD010000019">
    <property type="protein sequence ID" value="MCP9276773.1"/>
    <property type="molecule type" value="Genomic_DNA"/>
</dbReference>
<evidence type="ECO:0000313" key="4">
    <source>
        <dbReference type="Proteomes" id="UP001651690"/>
    </source>
</evidence>
<gene>
    <name evidence="3" type="ORF">NM203_31775</name>
</gene>
<dbReference type="InterPro" id="IPR002645">
    <property type="entry name" value="STAS_dom"/>
</dbReference>
<feature type="region of interest" description="Disordered" evidence="1">
    <location>
        <begin position="1"/>
        <end position="21"/>
    </location>
</feature>
<dbReference type="Proteomes" id="UP001651690">
    <property type="component" value="Unassembled WGS sequence"/>
</dbReference>
<evidence type="ECO:0000313" key="3">
    <source>
        <dbReference type="EMBL" id="MCP9276773.1"/>
    </source>
</evidence>
<dbReference type="PANTHER" id="PTHR33495:SF13">
    <property type="entry name" value="ANTI-SIGMA-F FACTOR ANTAGONIST RSFB"/>
    <property type="match status" value="1"/>
</dbReference>
<dbReference type="RefSeq" id="WP_255064957.1">
    <property type="nucleotide sequence ID" value="NZ_JANDBD010000019.1"/>
</dbReference>
<dbReference type="CDD" id="cd07043">
    <property type="entry name" value="STAS_anti-anti-sigma_factors"/>
    <property type="match status" value="1"/>
</dbReference>
<proteinExistence type="predicted"/>
<accession>A0ABT1MC81</accession>
<reference evidence="3 4" key="1">
    <citation type="submission" date="2022-06" db="EMBL/GenBank/DDBJ databases">
        <title>Mycolicibacterium sp. CAU 1645 isolated from seawater.</title>
        <authorList>
            <person name="Kim W."/>
        </authorList>
    </citation>
    <scope>NUCLEOTIDE SEQUENCE [LARGE SCALE GENOMIC DNA]</scope>
    <source>
        <strain evidence="3 4">CAU 1645</strain>
    </source>
</reference>
<dbReference type="PANTHER" id="PTHR33495">
    <property type="entry name" value="ANTI-SIGMA FACTOR ANTAGONIST TM_1081-RELATED-RELATED"/>
    <property type="match status" value="1"/>
</dbReference>
<keyword evidence="4" id="KW-1185">Reference proteome</keyword>
<dbReference type="InterPro" id="IPR036513">
    <property type="entry name" value="STAS_dom_sf"/>
</dbReference>
<comment type="caution">
    <text evidence="3">The sequence shown here is derived from an EMBL/GenBank/DDBJ whole genome shotgun (WGS) entry which is preliminary data.</text>
</comment>
<evidence type="ECO:0000256" key="1">
    <source>
        <dbReference type="SAM" id="MobiDB-lite"/>
    </source>
</evidence>
<dbReference type="SUPFAM" id="SSF52091">
    <property type="entry name" value="SpoIIaa-like"/>
    <property type="match status" value="1"/>
</dbReference>
<name>A0ABT1MC81_9MYCO</name>
<evidence type="ECO:0000259" key="2">
    <source>
        <dbReference type="PROSITE" id="PS50801"/>
    </source>
</evidence>
<feature type="domain" description="STAS" evidence="2">
    <location>
        <begin position="30"/>
        <end position="137"/>
    </location>
</feature>
<sequence length="137" mass="14716">MDGHDRSEFDSVRAGPHWPEPRLPRASEQLVVRRQLDSDALTLHVAGVIDTITAPRLAVDLELALGSGASLLIVDLTGVEFLAAAGINLLVDVQRLTEGHTTEMRVVARGPVTGRPLEVLGLDAYLDVYSSVAAARR</sequence>
<dbReference type="Pfam" id="PF01740">
    <property type="entry name" value="STAS"/>
    <property type="match status" value="1"/>
</dbReference>